<dbReference type="PROSITE" id="PS51257">
    <property type="entry name" value="PROKAR_LIPOPROTEIN"/>
    <property type="match status" value="1"/>
</dbReference>
<sequence length="230" mass="23427">MDMRRGRAENGGKAKIGEATAGGGSGAGCRGNAAGMEAESGRIVGGREESGAVTVAGAAQAEGVSESDAGMDPAGRREESHAAAAGGASEAGRGEHGAEMNAESSPGIGVRHSASAAKNGEAVAAMLAVLLGMAVLTSAHWWSSGDPASANPRLLKLASWVPGGLRIGPYAGKEAAALTVWLGSWPVLFLLLRRYDPPLKPWAYGFAAVFVLLLLLLWPPVYHAIYGWPA</sequence>
<feature type="transmembrane region" description="Helical" evidence="2">
    <location>
        <begin position="204"/>
        <end position="225"/>
    </location>
</feature>
<name>F8F8T9_PAEMK</name>
<organism evidence="3 4">
    <name type="scientific">Paenibacillus mucilaginosus (strain KNP414)</name>
    <dbReference type="NCBI Taxonomy" id="1036673"/>
    <lineage>
        <taxon>Bacteria</taxon>
        <taxon>Bacillati</taxon>
        <taxon>Bacillota</taxon>
        <taxon>Bacilli</taxon>
        <taxon>Bacillales</taxon>
        <taxon>Paenibacillaceae</taxon>
        <taxon>Paenibacillus</taxon>
    </lineage>
</organism>
<feature type="compositionally biased region" description="Gly residues" evidence="1">
    <location>
        <begin position="20"/>
        <end position="29"/>
    </location>
</feature>
<feature type="transmembrane region" description="Helical" evidence="2">
    <location>
        <begin position="175"/>
        <end position="192"/>
    </location>
</feature>
<dbReference type="EMBL" id="CP002869">
    <property type="protein sequence ID" value="AEI42001.1"/>
    <property type="molecule type" value="Genomic_DNA"/>
</dbReference>
<dbReference type="Proteomes" id="UP000006620">
    <property type="component" value="Chromosome"/>
</dbReference>
<accession>F8F8T9</accession>
<reference evidence="4" key="1">
    <citation type="submission" date="2011-06" db="EMBL/GenBank/DDBJ databases">
        <title>Complete genome sequence of Paenibacillus mucilaginosus KNP414.</title>
        <authorList>
            <person name="Wang J."/>
            <person name="Hu S."/>
            <person name="Hu X."/>
            <person name="Zhang B."/>
            <person name="Dong D."/>
            <person name="Zhang S."/>
            <person name="Zhao K."/>
            <person name="Wu D."/>
        </authorList>
    </citation>
    <scope>NUCLEOTIDE SEQUENCE [LARGE SCALE GENOMIC DNA]</scope>
    <source>
        <strain evidence="4">KNP414</strain>
    </source>
</reference>
<keyword evidence="2" id="KW-0812">Transmembrane</keyword>
<gene>
    <name evidence="3" type="ordered locus">KNP414_03443</name>
</gene>
<protein>
    <submittedName>
        <fullName evidence="3">Uncharacterized protein</fullName>
    </submittedName>
</protein>
<proteinExistence type="predicted"/>
<dbReference type="AlphaFoldDB" id="F8F8T9"/>
<feature type="transmembrane region" description="Helical" evidence="2">
    <location>
        <begin position="122"/>
        <end position="142"/>
    </location>
</feature>
<dbReference type="KEGG" id="pms:KNP414_03443"/>
<feature type="compositionally biased region" description="Basic and acidic residues" evidence="1">
    <location>
        <begin position="1"/>
        <end position="16"/>
    </location>
</feature>
<keyword evidence="2" id="KW-0472">Membrane</keyword>
<evidence type="ECO:0000313" key="4">
    <source>
        <dbReference type="Proteomes" id="UP000006620"/>
    </source>
</evidence>
<evidence type="ECO:0000256" key="1">
    <source>
        <dbReference type="SAM" id="MobiDB-lite"/>
    </source>
</evidence>
<keyword evidence="2" id="KW-1133">Transmembrane helix</keyword>
<evidence type="ECO:0000313" key="3">
    <source>
        <dbReference type="EMBL" id="AEI42001.1"/>
    </source>
</evidence>
<evidence type="ECO:0000256" key="2">
    <source>
        <dbReference type="SAM" id="Phobius"/>
    </source>
</evidence>
<reference evidence="3 4" key="2">
    <citation type="journal article" date="2013" name="Genome Announc.">
        <title>Genome Sequence of Growth-Improving Paenibacillus mucilaginosus Strain KNP414.</title>
        <authorList>
            <person name="Lu J.J."/>
            <person name="Wang J.F."/>
            <person name="Hu X.F."/>
        </authorList>
    </citation>
    <scope>NUCLEOTIDE SEQUENCE [LARGE SCALE GENOMIC DNA]</scope>
    <source>
        <strain evidence="3 4">KNP414</strain>
    </source>
</reference>
<dbReference type="HOGENOM" id="CLU_1203864_0_0_9"/>
<feature type="region of interest" description="Disordered" evidence="1">
    <location>
        <begin position="1"/>
        <end position="113"/>
    </location>
</feature>
<dbReference type="PATRIC" id="fig|1036673.3.peg.3165"/>
<feature type="compositionally biased region" description="Low complexity" evidence="1">
    <location>
        <begin position="82"/>
        <end position="91"/>
    </location>
</feature>